<evidence type="ECO:0000313" key="1">
    <source>
        <dbReference type="EMBL" id="RVT42463.1"/>
    </source>
</evidence>
<organism evidence="1 2">
    <name type="scientific">Sphingobium algorifonticola</name>
    <dbReference type="NCBI Taxonomy" id="2008318"/>
    <lineage>
        <taxon>Bacteria</taxon>
        <taxon>Pseudomonadati</taxon>
        <taxon>Pseudomonadota</taxon>
        <taxon>Alphaproteobacteria</taxon>
        <taxon>Sphingomonadales</taxon>
        <taxon>Sphingomonadaceae</taxon>
        <taxon>Sphingobium</taxon>
    </lineage>
</organism>
<accession>A0A437JAR8</accession>
<dbReference type="GO" id="GO:0006260">
    <property type="term" value="P:DNA replication"/>
    <property type="evidence" value="ECO:0007669"/>
    <property type="project" value="InterPro"/>
</dbReference>
<dbReference type="Proteomes" id="UP000282977">
    <property type="component" value="Unassembled WGS sequence"/>
</dbReference>
<sequence length="145" mass="15963">MQVDFYQLSRDPVDRVLPAIAAKVLAGGGRLLVVAAAHDMRAAISAGLWESDPASFLAHDHVDSPLAAAQPILLSDRCEAINGGRFIALADGQWRDAALGFDRAFYFFDGQTIDGARQSWRALKARDDVEPRFWRQEGARWLQGP</sequence>
<dbReference type="OrthoDB" id="9795973at2"/>
<dbReference type="SUPFAM" id="SSF102400">
    <property type="entry name" value="DNA polymerase III chi subunit"/>
    <property type="match status" value="1"/>
</dbReference>
<evidence type="ECO:0000313" key="2">
    <source>
        <dbReference type="Proteomes" id="UP000282977"/>
    </source>
</evidence>
<proteinExistence type="predicted"/>
<dbReference type="Gene3D" id="3.40.50.10110">
    <property type="entry name" value="DNA polymerase III subunit chi"/>
    <property type="match status" value="1"/>
</dbReference>
<dbReference type="AlphaFoldDB" id="A0A437JAR8"/>
<gene>
    <name evidence="1" type="ORF">ENE74_08485</name>
</gene>
<reference evidence="1 2" key="1">
    <citation type="submission" date="2019-01" db="EMBL/GenBank/DDBJ databases">
        <authorList>
            <person name="Chen W.-M."/>
        </authorList>
    </citation>
    <scope>NUCLEOTIDE SEQUENCE [LARGE SCALE GENOMIC DNA]</scope>
    <source>
        <strain evidence="1 2">TLA-22</strain>
    </source>
</reference>
<keyword evidence="2" id="KW-1185">Reference proteome</keyword>
<dbReference type="InterPro" id="IPR007459">
    <property type="entry name" value="DNA_pol3_chi"/>
</dbReference>
<comment type="caution">
    <text evidence="1">The sequence shown here is derived from an EMBL/GenBank/DDBJ whole genome shotgun (WGS) entry which is preliminary data.</text>
</comment>
<name>A0A437JAR8_9SPHN</name>
<dbReference type="InterPro" id="IPR036768">
    <property type="entry name" value="PolIII_chi_sf"/>
</dbReference>
<dbReference type="RefSeq" id="WP_127690644.1">
    <property type="nucleotide sequence ID" value="NZ_RZUL01000002.1"/>
</dbReference>
<dbReference type="GO" id="GO:0003887">
    <property type="term" value="F:DNA-directed DNA polymerase activity"/>
    <property type="evidence" value="ECO:0007669"/>
    <property type="project" value="InterPro"/>
</dbReference>
<dbReference type="EMBL" id="RZUL01000002">
    <property type="protein sequence ID" value="RVT42463.1"/>
    <property type="molecule type" value="Genomic_DNA"/>
</dbReference>
<dbReference type="Pfam" id="PF04364">
    <property type="entry name" value="DNA_pol3_chi"/>
    <property type="match status" value="1"/>
</dbReference>
<dbReference type="GO" id="GO:0003677">
    <property type="term" value="F:DNA binding"/>
    <property type="evidence" value="ECO:0007669"/>
    <property type="project" value="InterPro"/>
</dbReference>
<protein>
    <submittedName>
        <fullName evidence="1">DNA polymerase III subunit chi</fullName>
    </submittedName>
</protein>